<proteinExistence type="predicted"/>
<dbReference type="EMBL" id="GGEC01025422">
    <property type="protein sequence ID" value="MBX05906.1"/>
    <property type="molecule type" value="Transcribed_RNA"/>
</dbReference>
<reference evidence="1" key="1">
    <citation type="submission" date="2018-02" db="EMBL/GenBank/DDBJ databases">
        <title>Rhizophora mucronata_Transcriptome.</title>
        <authorList>
            <person name="Meera S.P."/>
            <person name="Sreeshan A."/>
            <person name="Augustine A."/>
        </authorList>
    </citation>
    <scope>NUCLEOTIDE SEQUENCE</scope>
    <source>
        <tissue evidence="1">Leaf</tissue>
    </source>
</reference>
<protein>
    <submittedName>
        <fullName evidence="1">Uncharacterized protein</fullName>
    </submittedName>
</protein>
<name>A0A2P2KJK1_RHIMU</name>
<evidence type="ECO:0000313" key="1">
    <source>
        <dbReference type="EMBL" id="MBX05906.1"/>
    </source>
</evidence>
<sequence length="18" mass="2171">MLRRNHKSKNSSKKKKIS</sequence>
<dbReference type="AlphaFoldDB" id="A0A2P2KJK1"/>
<accession>A0A2P2KJK1</accession>
<organism evidence="1">
    <name type="scientific">Rhizophora mucronata</name>
    <name type="common">Asiatic mangrove</name>
    <dbReference type="NCBI Taxonomy" id="61149"/>
    <lineage>
        <taxon>Eukaryota</taxon>
        <taxon>Viridiplantae</taxon>
        <taxon>Streptophyta</taxon>
        <taxon>Embryophyta</taxon>
        <taxon>Tracheophyta</taxon>
        <taxon>Spermatophyta</taxon>
        <taxon>Magnoliopsida</taxon>
        <taxon>eudicotyledons</taxon>
        <taxon>Gunneridae</taxon>
        <taxon>Pentapetalae</taxon>
        <taxon>rosids</taxon>
        <taxon>fabids</taxon>
        <taxon>Malpighiales</taxon>
        <taxon>Rhizophoraceae</taxon>
        <taxon>Rhizophora</taxon>
    </lineage>
</organism>